<evidence type="ECO:0000259" key="2">
    <source>
        <dbReference type="Pfam" id="PF20250"/>
    </source>
</evidence>
<keyword evidence="1" id="KW-0175">Coiled coil</keyword>
<evidence type="ECO:0000313" key="3">
    <source>
        <dbReference type="EMBL" id="BBO69505.1"/>
    </source>
</evidence>
<dbReference type="Pfam" id="PF20250">
    <property type="entry name" value="FapA_N"/>
    <property type="match status" value="1"/>
</dbReference>
<reference evidence="3 4" key="1">
    <citation type="submission" date="2019-11" db="EMBL/GenBank/DDBJ databases">
        <title>Comparative genomics of hydrocarbon-degrading Desulfosarcina strains.</title>
        <authorList>
            <person name="Watanabe M."/>
            <person name="Kojima H."/>
            <person name="Fukui M."/>
        </authorList>
    </citation>
    <scope>NUCLEOTIDE SEQUENCE [LARGE SCALE GENOMIC DNA]</scope>
    <source>
        <strain evidence="3 4">PL12</strain>
    </source>
</reference>
<dbReference type="OrthoDB" id="5501565at2"/>
<sequence>MKKKSLQAINKNSRLTGKGYEFWVGEDKLEGVVRPIQMYPKPIELADIAETLKINAVQYGIVEPARLIEALADNATPQAPWTIANGQPPVPGEKAELVYHFETDPLRIGTLKETGFMDYKDRGKIPQVKAGTLVAEKIAGKKGIPGIDIFGQPVHPPKVPDVRLRCGRGVALSADGLKATATADGRPVRSADGKVHVFEDLNIKGDIGIRTGHVDFDGHIDVAGIVNAGYKVKGGSLCTREANTAEADIVGNINVLGGVYGSRLKAGGNIRARYIHQSTIEARGDVIVDRDVSNSTIIAGGTVIVDNGKILTSKVQARKGITAAGIGSKASETCELIVGIDSRMDEALEVINRQISEKETRRLELEALLGDYNDASDTLEQTIAAASEVQTAAREKLTQLTELLNSPQSADPAVAWKIKSEMGTLRSASERSLATIIQRRDEHQLLFEKIADLRQEMEGVEKELARLEDVIRELDEFSRIKAGVFERNPVVETLGIIHAGTSIRGPHATLVIGENHRRVRIVEIRLEKKNVAHPWRMVVKRR</sequence>
<feature type="domain" description="Flagellar Assembly Protein A N-terminal region" evidence="2">
    <location>
        <begin position="41"/>
        <end position="189"/>
    </location>
</feature>
<organism evidence="3 4">
    <name type="scientific">Desulfosarcina alkanivorans</name>
    <dbReference type="NCBI Taxonomy" id="571177"/>
    <lineage>
        <taxon>Bacteria</taxon>
        <taxon>Pseudomonadati</taxon>
        <taxon>Thermodesulfobacteriota</taxon>
        <taxon>Desulfobacteria</taxon>
        <taxon>Desulfobacterales</taxon>
        <taxon>Desulfosarcinaceae</taxon>
        <taxon>Desulfosarcina</taxon>
    </lineage>
</organism>
<gene>
    <name evidence="3" type="ORF">DSCA_34350</name>
</gene>
<dbReference type="PANTHER" id="PTHR38032:SF1">
    <property type="entry name" value="RNA-BINDING PROTEIN KHPB N-TERMINAL DOMAIN-CONTAINING PROTEIN"/>
    <property type="match status" value="1"/>
</dbReference>
<proteinExistence type="predicted"/>
<dbReference type="Proteomes" id="UP000427906">
    <property type="component" value="Chromosome"/>
</dbReference>
<dbReference type="Pfam" id="PF03961">
    <property type="entry name" value="FapA"/>
    <property type="match status" value="1"/>
</dbReference>
<dbReference type="InterPro" id="IPR046866">
    <property type="entry name" value="FapA_N"/>
</dbReference>
<dbReference type="InterPro" id="IPR005646">
    <property type="entry name" value="FapA"/>
</dbReference>
<accession>A0A5K7YM93</accession>
<name>A0A5K7YM93_9BACT</name>
<dbReference type="EMBL" id="AP021874">
    <property type="protein sequence ID" value="BBO69505.1"/>
    <property type="molecule type" value="Genomic_DNA"/>
</dbReference>
<dbReference type="KEGG" id="dalk:DSCA_34350"/>
<dbReference type="RefSeq" id="WP_155317534.1">
    <property type="nucleotide sequence ID" value="NZ_AP021874.1"/>
</dbReference>
<protein>
    <recommendedName>
        <fullName evidence="2">Flagellar Assembly Protein A N-terminal region domain-containing protein</fullName>
    </recommendedName>
</protein>
<feature type="coiled-coil region" evidence="1">
    <location>
        <begin position="443"/>
        <end position="477"/>
    </location>
</feature>
<evidence type="ECO:0000256" key="1">
    <source>
        <dbReference type="SAM" id="Coils"/>
    </source>
</evidence>
<evidence type="ECO:0000313" key="4">
    <source>
        <dbReference type="Proteomes" id="UP000427906"/>
    </source>
</evidence>
<dbReference type="PANTHER" id="PTHR38032">
    <property type="entry name" value="POLYMERASE-RELATED"/>
    <property type="match status" value="1"/>
</dbReference>
<keyword evidence="4" id="KW-1185">Reference proteome</keyword>
<dbReference type="AlphaFoldDB" id="A0A5K7YM93"/>
<dbReference type="InterPro" id="IPR046865">
    <property type="entry name" value="FapA_b_solenoid"/>
</dbReference>